<proteinExistence type="predicted"/>
<dbReference type="EMBL" id="LT604072">
    <property type="protein sequence ID" value="SCB04443.1"/>
    <property type="molecule type" value="Genomic_DNA"/>
</dbReference>
<evidence type="ECO:0000313" key="2">
    <source>
        <dbReference type="Proteomes" id="UP000093071"/>
    </source>
</evidence>
<evidence type="ECO:0000313" key="1">
    <source>
        <dbReference type="EMBL" id="SCB04443.1"/>
    </source>
</evidence>
<sequence>MSVRRRERQFQSGGGQAGRVLPALRHDRLSEPLQAHAVEVWGRSRSLSGVALSGLAAVVWPVFTWRRRAGG</sequence>
<name>A0A1C3TME7_XANCT</name>
<gene>
    <name evidence="1" type="ORF">BN444_03851</name>
</gene>
<reference evidence="2" key="1">
    <citation type="submission" date="2016-07" db="EMBL/GenBank/DDBJ databases">
        <authorList>
            <person name="Jaenicke Sebastian"/>
        </authorList>
    </citation>
    <scope>NUCLEOTIDE SEQUENCE [LARGE SCALE GENOMIC DNA]</scope>
</reference>
<accession>A0A1C3TME7</accession>
<dbReference type="AlphaFoldDB" id="A0A1C3TME7"/>
<dbReference type="Proteomes" id="UP000093071">
    <property type="component" value="Chromosome I"/>
</dbReference>
<organism evidence="1 2">
    <name type="scientific">Xanthomonas translucens pv. translucens DSM 18974</name>
    <dbReference type="NCBI Taxonomy" id="1261556"/>
    <lineage>
        <taxon>Bacteria</taxon>
        <taxon>Pseudomonadati</taxon>
        <taxon>Pseudomonadota</taxon>
        <taxon>Gammaproteobacteria</taxon>
        <taxon>Lysobacterales</taxon>
        <taxon>Lysobacteraceae</taxon>
        <taxon>Xanthomonas</taxon>
        <taxon>Xanthomonas translucens group</taxon>
    </lineage>
</organism>
<dbReference type="PATRIC" id="fig|1261556.5.peg.1764"/>
<protein>
    <submittedName>
        <fullName evidence="1">Uncharacterized protein</fullName>
    </submittedName>
</protein>